<dbReference type="Gene3D" id="3.40.710.10">
    <property type="entry name" value="DD-peptidase/beta-lactamase superfamily"/>
    <property type="match status" value="1"/>
</dbReference>
<dbReference type="Proteomes" id="UP000662466">
    <property type="component" value="Unassembled WGS sequence"/>
</dbReference>
<reference evidence="5" key="1">
    <citation type="submission" date="2020-06" db="EMBL/GenBank/DDBJ databases">
        <title>Draft genome sequences of strains closely related to Aspergillus parafelis and Aspergillus hiratsukae.</title>
        <authorList>
            <person name="Dos Santos R.A.C."/>
            <person name="Rivero-Menendez O."/>
            <person name="Steenwyk J.L."/>
            <person name="Mead M.E."/>
            <person name="Goldman G.H."/>
            <person name="Alastruey-Izquierdo A."/>
            <person name="Rokas A."/>
        </authorList>
    </citation>
    <scope>NUCLEOTIDE SEQUENCE</scope>
    <source>
        <strain evidence="4">CNM-CM5793</strain>
        <strain evidence="5">CNM-CM6106</strain>
    </source>
</reference>
<dbReference type="SUPFAM" id="SSF56601">
    <property type="entry name" value="beta-lactamase/transpeptidase-like"/>
    <property type="match status" value="1"/>
</dbReference>
<evidence type="ECO:0000313" key="7">
    <source>
        <dbReference type="Proteomes" id="UP000662466"/>
    </source>
</evidence>
<gene>
    <name evidence="4" type="ORF">CNMCM5793_007976</name>
    <name evidence="5" type="ORF">CNMCM6106_005090</name>
</gene>
<name>A0A8H6PR02_9EURO</name>
<protein>
    <recommendedName>
        <fullName evidence="8">Beta-lactamase/transpeptidase-like protein</fullName>
    </recommendedName>
</protein>
<dbReference type="InterPro" id="IPR012338">
    <property type="entry name" value="Beta-lactam/transpept-like"/>
</dbReference>
<evidence type="ECO:0000313" key="5">
    <source>
        <dbReference type="EMBL" id="KAF7158496.1"/>
    </source>
</evidence>
<dbReference type="EMBL" id="JACBAF010002289">
    <property type="protein sequence ID" value="KAF7158496.1"/>
    <property type="molecule type" value="Genomic_DNA"/>
</dbReference>
<evidence type="ECO:0000256" key="1">
    <source>
        <dbReference type="ARBA" id="ARBA00038215"/>
    </source>
</evidence>
<dbReference type="Pfam" id="PF00144">
    <property type="entry name" value="Beta-lactamase"/>
    <property type="match status" value="1"/>
</dbReference>
<dbReference type="Proteomes" id="UP000630445">
    <property type="component" value="Unassembled WGS sequence"/>
</dbReference>
<keyword evidence="6" id="KW-1185">Reference proteome</keyword>
<comment type="similarity">
    <text evidence="1">Belongs to the peptidase S12 family.</text>
</comment>
<dbReference type="OrthoDB" id="10253869at2759"/>
<evidence type="ECO:0000259" key="2">
    <source>
        <dbReference type="Pfam" id="PF00144"/>
    </source>
</evidence>
<comment type="caution">
    <text evidence="5">The sequence shown here is derived from an EMBL/GenBank/DDBJ whole genome shotgun (WGS) entry which is preliminary data.</text>
</comment>
<accession>A0A8H6PR02</accession>
<dbReference type="EMBL" id="JACBAD010002068">
    <property type="protein sequence ID" value="KAF7118455.1"/>
    <property type="molecule type" value="Genomic_DNA"/>
</dbReference>
<feature type="domain" description="Beta-lactamase-related" evidence="2">
    <location>
        <begin position="14"/>
        <end position="349"/>
    </location>
</feature>
<dbReference type="AlphaFoldDB" id="A0A8H6PR02"/>
<evidence type="ECO:0000313" key="6">
    <source>
        <dbReference type="Proteomes" id="UP000630445"/>
    </source>
</evidence>
<organism evidence="5 7">
    <name type="scientific">Aspergillus hiratsukae</name>
    <dbReference type="NCBI Taxonomy" id="1194566"/>
    <lineage>
        <taxon>Eukaryota</taxon>
        <taxon>Fungi</taxon>
        <taxon>Dikarya</taxon>
        <taxon>Ascomycota</taxon>
        <taxon>Pezizomycotina</taxon>
        <taxon>Eurotiomycetes</taxon>
        <taxon>Eurotiomycetidae</taxon>
        <taxon>Eurotiales</taxon>
        <taxon>Aspergillaceae</taxon>
        <taxon>Aspergillus</taxon>
        <taxon>Aspergillus subgen. Fumigati</taxon>
    </lineage>
</organism>
<feature type="domain" description="Peptidase S12 Pab87-related C-terminal" evidence="3">
    <location>
        <begin position="399"/>
        <end position="505"/>
    </location>
</feature>
<dbReference type="InterPro" id="IPR021860">
    <property type="entry name" value="Peptidase_S12_Pab87-rel_C"/>
</dbReference>
<evidence type="ECO:0000313" key="4">
    <source>
        <dbReference type="EMBL" id="KAF7118455.1"/>
    </source>
</evidence>
<proteinExistence type="inferred from homology"/>
<evidence type="ECO:0000259" key="3">
    <source>
        <dbReference type="Pfam" id="PF11954"/>
    </source>
</evidence>
<dbReference type="InterPro" id="IPR050491">
    <property type="entry name" value="AmpC-like"/>
</dbReference>
<dbReference type="InterPro" id="IPR001466">
    <property type="entry name" value="Beta-lactam-related"/>
</dbReference>
<sequence length="511" mass="57396">MVIRESPFTARFDERVQSELRKWNVPGLSVAIVQGSSIFTKAYGISEFPDKPMTTKSLFSTCSTTKAFTAAVTSLIIEDSKSSQHPIAWDTPLASLTPDDFVFPDGDATQHTTLEDALSHRSGLGMHWGCMRWARKDETLREAVRKIRHLAMAHPPRTTFSYCNHMYLAVSHAIEQYTGRELGALLKDRIWEPLGMQDTYFSVPEAQACPAASERLVRGYTWDADSQAQIAEPYMDYPPTTGCGAMVSSVEDYALWVRALIQSKVSTRETLLFPRIAFPAFEEGVHPPAPYHLYALGWFVENYRGEPLYWHTGSWPGFGILVGFVPGKEFGFVFMGNSMDARFAAASLYMYLLDVVLGIPPGQAGEYSKQTEDLVRERRKRSIKTMEEAKRRLYPGLPSQPLPPSLSLEIYAGFYAHPGYGSFELLLDGGRRLYADLPDRAIATRLKLEHASGDFFVGKLYSPGGGGDGVTFFQVEFSIDHMAKVERVGLDLEPELRGDKIWFDRHDHRLT</sequence>
<evidence type="ECO:0008006" key="8">
    <source>
        <dbReference type="Google" id="ProtNLM"/>
    </source>
</evidence>
<dbReference type="PANTHER" id="PTHR46825:SF9">
    <property type="entry name" value="BETA-LACTAMASE-RELATED DOMAIN-CONTAINING PROTEIN"/>
    <property type="match status" value="1"/>
</dbReference>
<dbReference type="Gene3D" id="2.40.128.600">
    <property type="match status" value="1"/>
</dbReference>
<dbReference type="PANTHER" id="PTHR46825">
    <property type="entry name" value="D-ALANYL-D-ALANINE-CARBOXYPEPTIDASE/ENDOPEPTIDASE AMPH"/>
    <property type="match status" value="1"/>
</dbReference>
<dbReference type="Pfam" id="PF11954">
    <property type="entry name" value="DUF3471"/>
    <property type="match status" value="1"/>
</dbReference>